<keyword evidence="2" id="KW-1185">Reference proteome</keyword>
<protein>
    <submittedName>
        <fullName evidence="1">Uncharacterized protein DUF481</fullName>
    </submittedName>
</protein>
<dbReference type="AlphaFoldDB" id="A0A4Q7Y281"/>
<comment type="caution">
    <text evidence="1">The sequence shown here is derived from an EMBL/GenBank/DDBJ whole genome shotgun (WGS) entry which is preliminary data.</text>
</comment>
<evidence type="ECO:0000313" key="2">
    <source>
        <dbReference type="Proteomes" id="UP000292958"/>
    </source>
</evidence>
<dbReference type="Proteomes" id="UP000292958">
    <property type="component" value="Unassembled WGS sequence"/>
</dbReference>
<accession>A0A4Q7Y281</accession>
<gene>
    <name evidence="1" type="ORF">BDD14_6410</name>
</gene>
<evidence type="ECO:0000313" key="1">
    <source>
        <dbReference type="EMBL" id="RZU29789.1"/>
    </source>
</evidence>
<organism evidence="1 2">
    <name type="scientific">Edaphobacter modestus</name>
    <dbReference type="NCBI Taxonomy" id="388466"/>
    <lineage>
        <taxon>Bacteria</taxon>
        <taxon>Pseudomonadati</taxon>
        <taxon>Acidobacteriota</taxon>
        <taxon>Terriglobia</taxon>
        <taxon>Terriglobales</taxon>
        <taxon>Acidobacteriaceae</taxon>
        <taxon>Edaphobacter</taxon>
    </lineage>
</organism>
<dbReference type="EMBL" id="SHKW01000007">
    <property type="protein sequence ID" value="RZU29789.1"/>
    <property type="molecule type" value="Genomic_DNA"/>
</dbReference>
<reference evidence="1 2" key="1">
    <citation type="submission" date="2019-02" db="EMBL/GenBank/DDBJ databases">
        <title>Genomic Encyclopedia of Archaeal and Bacterial Type Strains, Phase II (KMG-II): from individual species to whole genera.</title>
        <authorList>
            <person name="Goeker M."/>
        </authorList>
    </citation>
    <scope>NUCLEOTIDE SEQUENCE [LARGE SCALE GENOMIC DNA]</scope>
    <source>
        <strain evidence="1 2">DSM 18101</strain>
    </source>
</reference>
<sequence length="269" mass="28976">MLVCTQGPLKTTNTPGGRPVEIAVAQTSGKEAVIDSSRIVEMDVTSAKFFQRFNGNVNTGIIYSKGNQSTQYSLGSQVTYPRERWAAGASFSSTLSASTGTSASTRNQLDVDVLHLMRWNNWFDEGLGIFLQSTEQGIIRQGTFGGGMGRYLTNTNAARISVLAGFGGQNTDYAQNIAPQSLAAGLIAAKLQFFRFNKTNANLSAALLPAISEPGRVKFNANATYYIKLTGNLSWNVSFYGNWDSRPPNNLSGSDYGSSSGLSWTFGNK</sequence>
<proteinExistence type="predicted"/>
<dbReference type="InterPro" id="IPR007433">
    <property type="entry name" value="DUF481"/>
</dbReference>
<name>A0A4Q7Y281_9BACT</name>
<dbReference type="Pfam" id="PF04338">
    <property type="entry name" value="DUF481"/>
    <property type="match status" value="1"/>
</dbReference>